<evidence type="ECO:0000313" key="2">
    <source>
        <dbReference type="Proteomes" id="UP000038040"/>
    </source>
</evidence>
<reference evidence="1 3" key="2">
    <citation type="submission" date="2018-11" db="EMBL/GenBank/DDBJ databases">
        <authorList>
            <consortium name="Pathogen Informatics"/>
        </authorList>
    </citation>
    <scope>NUCLEOTIDE SEQUENCE [LARGE SCALE GENOMIC DNA]</scope>
</reference>
<sequence>MESDPLSRTYHRSNSSRCIQNSLDRDEEELNIKCEHILRKCRLNEILEESNSESVEVDGVPPFESFFRFSSEELRKKFLSDIKVGDLLFVRVRRVEIAALFVEPICMLKPFRRILSLIRNFQIIISRSVEDGRDYRVNDRLKAVVVECDGFQDLKLEVASESVPYSEHQLPAYFRNFENMKEGTTFDEYLARSEAITNPNLDRLFMIDANRSVSLLPELKDVDFSSKRCAPYIRKKQNQVLSMDFAQKGVDQIREGNLKKAIHFFDQALNTDNKNVEALVGRAAAYANMKQFIQSEHDLDVALKLDSNHKNAQLYMVEILLKLAQQLEEQHKLDDAKLKLKKLLTIKDDNRALEYMQSLNKKK</sequence>
<dbReference type="PANTHER" id="PTHR23184">
    <property type="entry name" value="TETRATRICOPEPTIDE REPEAT PROTEIN 14"/>
    <property type="match status" value="1"/>
</dbReference>
<dbReference type="InterPro" id="IPR011990">
    <property type="entry name" value="TPR-like_helical_dom_sf"/>
</dbReference>
<organism evidence="2 4">
    <name type="scientific">Dracunculus medinensis</name>
    <name type="common">Guinea worm</name>
    <dbReference type="NCBI Taxonomy" id="318479"/>
    <lineage>
        <taxon>Eukaryota</taxon>
        <taxon>Metazoa</taxon>
        <taxon>Ecdysozoa</taxon>
        <taxon>Nematoda</taxon>
        <taxon>Chromadorea</taxon>
        <taxon>Rhabditida</taxon>
        <taxon>Spirurina</taxon>
        <taxon>Dracunculoidea</taxon>
        <taxon>Dracunculidae</taxon>
        <taxon>Dracunculus</taxon>
    </lineage>
</organism>
<proteinExistence type="predicted"/>
<dbReference type="WBParaSite" id="DME_0000977301-mRNA-1">
    <property type="protein sequence ID" value="DME_0000977301-mRNA-1"/>
    <property type="gene ID" value="DME_0000977301"/>
</dbReference>
<evidence type="ECO:0000313" key="4">
    <source>
        <dbReference type="WBParaSite" id="DME_0000977301-mRNA-1"/>
    </source>
</evidence>
<gene>
    <name evidence="1" type="ORF">DME_LOCUS10745</name>
</gene>
<evidence type="ECO:0000313" key="1">
    <source>
        <dbReference type="EMBL" id="VDN60772.1"/>
    </source>
</evidence>
<accession>A0A0N4UPA0</accession>
<reference evidence="4" key="1">
    <citation type="submission" date="2017-02" db="UniProtKB">
        <authorList>
            <consortium name="WormBaseParasite"/>
        </authorList>
    </citation>
    <scope>IDENTIFICATION</scope>
</reference>
<evidence type="ECO:0000313" key="3">
    <source>
        <dbReference type="Proteomes" id="UP000274756"/>
    </source>
</evidence>
<protein>
    <submittedName>
        <fullName evidence="4">TPR_REGION domain-containing protein</fullName>
    </submittedName>
</protein>
<dbReference type="EMBL" id="UYYG01001243">
    <property type="protein sequence ID" value="VDN60772.1"/>
    <property type="molecule type" value="Genomic_DNA"/>
</dbReference>
<dbReference type="InterPro" id="IPR019734">
    <property type="entry name" value="TPR_rpt"/>
</dbReference>
<dbReference type="PANTHER" id="PTHR23184:SF9">
    <property type="entry name" value="TETRATRICOPEPTIDE REPEAT PROTEIN 14"/>
    <property type="match status" value="1"/>
</dbReference>
<name>A0A0N4UPA0_DRAME</name>
<keyword evidence="3" id="KW-1185">Reference proteome</keyword>
<dbReference type="InterPro" id="IPR039190">
    <property type="entry name" value="TTC14"/>
</dbReference>
<dbReference type="AlphaFoldDB" id="A0A0N4UPA0"/>
<dbReference type="Gene3D" id="1.25.40.10">
    <property type="entry name" value="Tetratricopeptide repeat domain"/>
    <property type="match status" value="1"/>
</dbReference>
<dbReference type="Proteomes" id="UP000274756">
    <property type="component" value="Unassembled WGS sequence"/>
</dbReference>
<dbReference type="SUPFAM" id="SSF48452">
    <property type="entry name" value="TPR-like"/>
    <property type="match status" value="1"/>
</dbReference>
<dbReference type="Proteomes" id="UP000038040">
    <property type="component" value="Unplaced"/>
</dbReference>
<dbReference type="SMART" id="SM00028">
    <property type="entry name" value="TPR"/>
    <property type="match status" value="3"/>
</dbReference>
<dbReference type="STRING" id="318479.A0A0N4UPA0"/>
<dbReference type="OrthoDB" id="1914839at2759"/>